<keyword evidence="1" id="KW-0614">Plasmid</keyword>
<reference evidence="1" key="1">
    <citation type="submission" date="2015-03" db="EMBL/GenBank/DDBJ databases">
        <title>MIGS Cultured Bacterial/Archaeal sample from Brevibacillus laterosporus.</title>
        <authorList>
            <person name="Zeng D."/>
            <person name="Zhu L."/>
            <person name="Dong G."/>
            <person name="Ye W."/>
            <person name="Ren D."/>
            <person name="Wu L."/>
            <person name="Xu J."/>
            <person name="Li G."/>
            <person name="Guo L."/>
        </authorList>
    </citation>
    <scope>NUCLEOTIDE SEQUENCE</scope>
    <source>
        <strain evidence="1">B9</strain>
        <plasmid evidence="1">unnamed2</plasmid>
    </source>
</reference>
<proteinExistence type="predicted"/>
<protein>
    <submittedName>
        <fullName evidence="1">Uncharacterized protein</fullName>
    </submittedName>
</protein>
<accession>A0A0F7C1I9</accession>
<dbReference type="AlphaFoldDB" id="A0A0F7C1I9"/>
<geneLocation type="plasmid" evidence="1">
    <name>unnamed2</name>
</geneLocation>
<name>A0A0F7C1I9_BRELA</name>
<evidence type="ECO:0000313" key="1">
    <source>
        <dbReference type="EMBL" id="AKF95694.1"/>
    </source>
</evidence>
<dbReference type="EMBL" id="CP011076">
    <property type="protein sequence ID" value="AKF95694.1"/>
    <property type="molecule type" value="Genomic_DNA"/>
</dbReference>
<sequence>MVAILTLAGPALAQDNVVSSVQPNKYCKECNTVNLKYPKKDDSRSYFKDSYLTYGSEQYQSSHIDDNLSTGTHWETVWVKE</sequence>
<organism evidence="1">
    <name type="scientific">Brevibacillus laterosporus</name>
    <name type="common">Bacillus laterosporus</name>
    <dbReference type="NCBI Taxonomy" id="1465"/>
    <lineage>
        <taxon>Bacteria</taxon>
        <taxon>Bacillati</taxon>
        <taxon>Bacillota</taxon>
        <taxon>Bacilli</taxon>
        <taxon>Bacillales</taxon>
        <taxon>Paenibacillaceae</taxon>
        <taxon>Brevibacillus</taxon>
    </lineage>
</organism>
<gene>
    <name evidence="1" type="ORF">EX87_18820</name>
</gene>